<dbReference type="Proteomes" id="UP001652432">
    <property type="component" value="Unassembled WGS sequence"/>
</dbReference>
<sequence length="182" mass="22001">MKERLFAVPAYTTAEEIRALRKRLKLTQREFAELVCCAKSTVERWETSKENITGPVVLLLQMLDRYTDYPKQLQVPKREYPLRLWYMYRQKPCTLIDVNEMEQRVRIVNYTDKLMFRAFGKVEDPDYRMYEEFLESRCFPASRDKMKLVLQDLDLPFYDPLMIIEKTAGRMAEDDFWIQIER</sequence>
<proteinExistence type="predicted"/>
<evidence type="ECO:0000313" key="3">
    <source>
        <dbReference type="Proteomes" id="UP001652432"/>
    </source>
</evidence>
<evidence type="ECO:0000313" key="2">
    <source>
        <dbReference type="EMBL" id="MCU6744278.1"/>
    </source>
</evidence>
<dbReference type="RefSeq" id="WP_262574301.1">
    <property type="nucleotide sequence ID" value="NZ_JAOQKJ010000005.1"/>
</dbReference>
<dbReference type="Pfam" id="PF01381">
    <property type="entry name" value="HTH_3"/>
    <property type="match status" value="1"/>
</dbReference>
<reference evidence="2 3" key="1">
    <citation type="journal article" date="2021" name="ISME Commun">
        <title>Automated analysis of genomic sequences facilitates high-throughput and comprehensive description of bacteria.</title>
        <authorList>
            <person name="Hitch T.C.A."/>
        </authorList>
    </citation>
    <scope>NUCLEOTIDE SEQUENCE [LARGE SCALE GENOMIC DNA]</scope>
    <source>
        <strain evidence="2 3">Sanger_18</strain>
    </source>
</reference>
<dbReference type="PROSITE" id="PS50943">
    <property type="entry name" value="HTH_CROC1"/>
    <property type="match status" value="1"/>
</dbReference>
<name>A0ABT2T1Z6_9FIRM</name>
<dbReference type="Gene3D" id="1.10.260.40">
    <property type="entry name" value="lambda repressor-like DNA-binding domains"/>
    <property type="match status" value="1"/>
</dbReference>
<organism evidence="2 3">
    <name type="scientific">Suilimivivens aceti</name>
    <dbReference type="NCBI Taxonomy" id="2981774"/>
    <lineage>
        <taxon>Bacteria</taxon>
        <taxon>Bacillati</taxon>
        <taxon>Bacillota</taxon>
        <taxon>Clostridia</taxon>
        <taxon>Lachnospirales</taxon>
        <taxon>Lachnospiraceae</taxon>
        <taxon>Suilimivivens</taxon>
    </lineage>
</organism>
<accession>A0ABT2T1Z6</accession>
<dbReference type="EMBL" id="JAOQKJ010000005">
    <property type="protein sequence ID" value="MCU6744278.1"/>
    <property type="molecule type" value="Genomic_DNA"/>
</dbReference>
<dbReference type="CDD" id="cd00093">
    <property type="entry name" value="HTH_XRE"/>
    <property type="match status" value="1"/>
</dbReference>
<dbReference type="InterPro" id="IPR001387">
    <property type="entry name" value="Cro/C1-type_HTH"/>
</dbReference>
<dbReference type="SMART" id="SM00530">
    <property type="entry name" value="HTH_XRE"/>
    <property type="match status" value="1"/>
</dbReference>
<dbReference type="SUPFAM" id="SSF47413">
    <property type="entry name" value="lambda repressor-like DNA-binding domains"/>
    <property type="match status" value="1"/>
</dbReference>
<gene>
    <name evidence="2" type="ORF">OCV77_07180</name>
</gene>
<feature type="domain" description="HTH cro/C1-type" evidence="1">
    <location>
        <begin position="17"/>
        <end position="60"/>
    </location>
</feature>
<comment type="caution">
    <text evidence="2">The sequence shown here is derived from an EMBL/GenBank/DDBJ whole genome shotgun (WGS) entry which is preliminary data.</text>
</comment>
<dbReference type="InterPro" id="IPR010982">
    <property type="entry name" value="Lambda_DNA-bd_dom_sf"/>
</dbReference>
<protein>
    <submittedName>
        <fullName evidence="2">Helix-turn-helix domain-containing protein</fullName>
    </submittedName>
</protein>
<evidence type="ECO:0000259" key="1">
    <source>
        <dbReference type="PROSITE" id="PS50943"/>
    </source>
</evidence>
<keyword evidence="3" id="KW-1185">Reference proteome</keyword>